<dbReference type="EMBL" id="CALNXK010000173">
    <property type="protein sequence ID" value="CAH3172467.1"/>
    <property type="molecule type" value="Genomic_DNA"/>
</dbReference>
<name>A0ABN8R143_9CNID</name>
<organism evidence="1 2">
    <name type="scientific">Porites lobata</name>
    <dbReference type="NCBI Taxonomy" id="104759"/>
    <lineage>
        <taxon>Eukaryota</taxon>
        <taxon>Metazoa</taxon>
        <taxon>Cnidaria</taxon>
        <taxon>Anthozoa</taxon>
        <taxon>Hexacorallia</taxon>
        <taxon>Scleractinia</taxon>
        <taxon>Fungiina</taxon>
        <taxon>Poritidae</taxon>
        <taxon>Porites</taxon>
    </lineage>
</organism>
<reference evidence="1 2" key="1">
    <citation type="submission" date="2022-05" db="EMBL/GenBank/DDBJ databases">
        <authorList>
            <consortium name="Genoscope - CEA"/>
            <person name="William W."/>
        </authorList>
    </citation>
    <scope>NUCLEOTIDE SEQUENCE [LARGE SCALE GENOMIC DNA]</scope>
</reference>
<sequence length="125" mass="13904">MATDNAEGKEKQREHIIQKANILSLQAPTPYASLAIRQGETSKQFKIVEPNNLLSLIKIGRLLSHIGLWIGEDDYDTTKVCGKVHAQQKSLRPVTGQKLTVFRRTTADDKAMRNSNGSFTTCSAY</sequence>
<keyword evidence="2" id="KW-1185">Reference proteome</keyword>
<comment type="caution">
    <text evidence="1">The sequence shown here is derived from an EMBL/GenBank/DDBJ whole genome shotgun (WGS) entry which is preliminary data.</text>
</comment>
<feature type="non-terminal residue" evidence="1">
    <location>
        <position position="125"/>
    </location>
</feature>
<dbReference type="Proteomes" id="UP001159405">
    <property type="component" value="Unassembled WGS sequence"/>
</dbReference>
<evidence type="ECO:0000313" key="2">
    <source>
        <dbReference type="Proteomes" id="UP001159405"/>
    </source>
</evidence>
<accession>A0ABN8R143</accession>
<protein>
    <submittedName>
        <fullName evidence="1">Uncharacterized protein</fullName>
    </submittedName>
</protein>
<proteinExistence type="predicted"/>
<gene>
    <name evidence="1" type="ORF">PLOB_00012976</name>
</gene>
<evidence type="ECO:0000313" key="1">
    <source>
        <dbReference type="EMBL" id="CAH3172467.1"/>
    </source>
</evidence>